<feature type="transmembrane region" description="Helical" evidence="2">
    <location>
        <begin position="66"/>
        <end position="85"/>
    </location>
</feature>
<feature type="compositionally biased region" description="Low complexity" evidence="1">
    <location>
        <begin position="25"/>
        <end position="42"/>
    </location>
</feature>
<name>A0ABS5R1W5_9HYPH</name>
<evidence type="ECO:0000313" key="3">
    <source>
        <dbReference type="EMBL" id="MBS9475654.1"/>
    </source>
</evidence>
<sequence length="87" mass="8760">MANNDTTSNGTEKIPGASGAYQAVSGESFGSTRTTGSGASSTLAPRPVKSAAAMTEDAASGTGRRYSFNMLLATAVVGYAIGRLLPR</sequence>
<feature type="region of interest" description="Disordered" evidence="1">
    <location>
        <begin position="1"/>
        <end position="56"/>
    </location>
</feature>
<dbReference type="Proteomes" id="UP001166585">
    <property type="component" value="Unassembled WGS sequence"/>
</dbReference>
<keyword evidence="2" id="KW-1133">Transmembrane helix</keyword>
<evidence type="ECO:0000256" key="1">
    <source>
        <dbReference type="SAM" id="MobiDB-lite"/>
    </source>
</evidence>
<reference evidence="3" key="1">
    <citation type="submission" date="2021-05" db="EMBL/GenBank/DDBJ databases">
        <authorList>
            <person name="Sun Q."/>
            <person name="Inoue M."/>
        </authorList>
    </citation>
    <scope>NUCLEOTIDE SEQUENCE</scope>
    <source>
        <strain evidence="3">VKM B-3255</strain>
    </source>
</reference>
<gene>
    <name evidence="3" type="ORF">KIP89_00840</name>
</gene>
<keyword evidence="2" id="KW-0472">Membrane</keyword>
<dbReference type="EMBL" id="JAHCQH010000004">
    <property type="protein sequence ID" value="MBS9475654.1"/>
    <property type="molecule type" value="Genomic_DNA"/>
</dbReference>
<proteinExistence type="predicted"/>
<keyword evidence="2" id="KW-0812">Transmembrane</keyword>
<evidence type="ECO:0000256" key="2">
    <source>
        <dbReference type="SAM" id="Phobius"/>
    </source>
</evidence>
<protein>
    <submittedName>
        <fullName evidence="3">Uncharacterized protein</fullName>
    </submittedName>
</protein>
<dbReference type="RefSeq" id="WP_213753517.1">
    <property type="nucleotide sequence ID" value="NZ_JAHCQH010000004.1"/>
</dbReference>
<organism evidence="3 4">
    <name type="scientific">Ancylobacter radicis</name>
    <dbReference type="NCBI Taxonomy" id="2836179"/>
    <lineage>
        <taxon>Bacteria</taxon>
        <taxon>Pseudomonadati</taxon>
        <taxon>Pseudomonadota</taxon>
        <taxon>Alphaproteobacteria</taxon>
        <taxon>Hyphomicrobiales</taxon>
        <taxon>Xanthobacteraceae</taxon>
        <taxon>Ancylobacter</taxon>
    </lineage>
</organism>
<comment type="caution">
    <text evidence="3">The sequence shown here is derived from an EMBL/GenBank/DDBJ whole genome shotgun (WGS) entry which is preliminary data.</text>
</comment>
<feature type="compositionally biased region" description="Polar residues" evidence="1">
    <location>
        <begin position="1"/>
        <end position="11"/>
    </location>
</feature>
<evidence type="ECO:0000313" key="4">
    <source>
        <dbReference type="Proteomes" id="UP001166585"/>
    </source>
</evidence>
<keyword evidence="4" id="KW-1185">Reference proteome</keyword>
<accession>A0ABS5R1W5</accession>